<evidence type="ECO:0000313" key="3">
    <source>
        <dbReference type="EMBL" id="KAK0403151.1"/>
    </source>
</evidence>
<evidence type="ECO:0000256" key="2">
    <source>
        <dbReference type="SAM" id="Phobius"/>
    </source>
</evidence>
<dbReference type="InterPro" id="IPR032914">
    <property type="entry name" value="Vam6/VPS39/TRAP1"/>
</dbReference>
<keyword evidence="2" id="KW-0472">Membrane</keyword>
<feature type="region of interest" description="Disordered" evidence="1">
    <location>
        <begin position="659"/>
        <end position="714"/>
    </location>
</feature>
<feature type="transmembrane region" description="Helical" evidence="2">
    <location>
        <begin position="578"/>
        <end position="598"/>
    </location>
</feature>
<feature type="transmembrane region" description="Helical" evidence="2">
    <location>
        <begin position="537"/>
        <end position="566"/>
    </location>
</feature>
<dbReference type="GO" id="GO:0034058">
    <property type="term" value="P:endosomal vesicle fusion"/>
    <property type="evidence" value="ECO:0007669"/>
    <property type="project" value="TreeGrafter"/>
</dbReference>
<dbReference type="GO" id="GO:0005737">
    <property type="term" value="C:cytoplasm"/>
    <property type="evidence" value="ECO:0007669"/>
    <property type="project" value="TreeGrafter"/>
</dbReference>
<gene>
    <name evidence="3" type="ORF">QR680_016748</name>
</gene>
<accession>A0AA39HDA3</accession>
<reference evidence="3" key="1">
    <citation type="submission" date="2023-06" db="EMBL/GenBank/DDBJ databases">
        <title>Genomic analysis of the entomopathogenic nematode Steinernema hermaphroditum.</title>
        <authorList>
            <person name="Schwarz E.M."/>
            <person name="Heppert J.K."/>
            <person name="Baniya A."/>
            <person name="Schwartz H.T."/>
            <person name="Tan C.-H."/>
            <person name="Antoshechkin I."/>
            <person name="Sternberg P.W."/>
            <person name="Goodrich-Blair H."/>
            <person name="Dillman A.R."/>
        </authorList>
    </citation>
    <scope>NUCLEOTIDE SEQUENCE</scope>
    <source>
        <strain evidence="3">PS9179</strain>
        <tissue evidence="3">Whole animal</tissue>
    </source>
</reference>
<sequence>MKQTIECDSSEFMCNVDGKIFFCGRRGKFCELTPIEWMEQAEELLAKGEVKECLQLAEHHLQLSDYDTHDLMKYNFLKQRAAFVKLFGGDWPEAKKLLVESEVNPYEVINLYGEIRFGDLEKSSLHGHEEDLPFAEKELLEYLLEVRGLAWASYALTTIDKALVKLFTLSGRHEAISELDSKWNDEETRSWLLNHGSFALVADLTFSAGDSTRALELWRRLGTGELRDRRFDPIAPLEALKQISNRVAVEEALQWLSRLNPSGVAKATDDLRVKLDFKFVCGLLKHSRADLIDYVGKRIRDSEDPAVHRMYLEILVDDVKISDSQKARRKLRRAIFDAEGVDWVELKKSLARDDRFPVELLLMEAKAGAPVEALEKLLLLGDDDGQEAAELLCARMNKDHPQLFKKLINYYLKKNPSDERVRMRILSLLQGLGGGIEAYEVLQKVPSDWKLSDLSLFLQRSAARVEEDVLYAKLRRDLGKSVLETLKSCEKLRGSSDFIVVDESTLCSFCGGAVGNETIGANLFICHSPPTTQSSGFLLIFVDLLWTCLTSLPTGLVIVVLQVIEAVLEIRKKKHPTLFVRALAFIVHLAIAIGLALSHQKPSDGLQTAPSGWSLLTWTFFVAAAICILHLLMFALLWKPKKKQELRVRTMPMGRVLPRPFDPTHYQPLATEPQSGEEMKATKGDNIQDSLGEEVSTPKDPSDVFYETDEDSFA</sequence>
<dbReference type="AlphaFoldDB" id="A0AA39HDA3"/>
<keyword evidence="2" id="KW-1133">Transmembrane helix</keyword>
<dbReference type="Proteomes" id="UP001175271">
    <property type="component" value="Unassembled WGS sequence"/>
</dbReference>
<feature type="transmembrane region" description="Helical" evidence="2">
    <location>
        <begin position="618"/>
        <end position="638"/>
    </location>
</feature>
<dbReference type="PANTHER" id="PTHR12894">
    <property type="entry name" value="CNH DOMAIN CONTAINING"/>
    <property type="match status" value="1"/>
</dbReference>
<evidence type="ECO:0000313" key="4">
    <source>
        <dbReference type="Proteomes" id="UP001175271"/>
    </source>
</evidence>
<name>A0AA39HDA3_9BILA</name>
<keyword evidence="4" id="KW-1185">Reference proteome</keyword>
<organism evidence="3 4">
    <name type="scientific">Steinernema hermaphroditum</name>
    <dbReference type="NCBI Taxonomy" id="289476"/>
    <lineage>
        <taxon>Eukaryota</taxon>
        <taxon>Metazoa</taxon>
        <taxon>Ecdysozoa</taxon>
        <taxon>Nematoda</taxon>
        <taxon>Chromadorea</taxon>
        <taxon>Rhabditida</taxon>
        <taxon>Tylenchina</taxon>
        <taxon>Panagrolaimomorpha</taxon>
        <taxon>Strongyloidoidea</taxon>
        <taxon>Steinernematidae</taxon>
        <taxon>Steinernema</taxon>
    </lineage>
</organism>
<comment type="caution">
    <text evidence="3">The sequence shown here is derived from an EMBL/GenBank/DDBJ whole genome shotgun (WGS) entry which is preliminary data.</text>
</comment>
<dbReference type="PANTHER" id="PTHR12894:SF27">
    <property type="entry name" value="TRANSFORMING GROWTH FACTOR-BETA RECEPTOR-ASSOCIATED PROTEIN 1"/>
    <property type="match status" value="1"/>
</dbReference>
<proteinExistence type="predicted"/>
<keyword evidence="2" id="KW-0812">Transmembrane</keyword>
<protein>
    <submittedName>
        <fullName evidence="3">Uncharacterized protein</fullName>
    </submittedName>
</protein>
<dbReference type="GO" id="GO:0016020">
    <property type="term" value="C:membrane"/>
    <property type="evidence" value="ECO:0007669"/>
    <property type="project" value="TreeGrafter"/>
</dbReference>
<dbReference type="EMBL" id="JAUCMV010000004">
    <property type="protein sequence ID" value="KAK0403151.1"/>
    <property type="molecule type" value="Genomic_DNA"/>
</dbReference>
<evidence type="ECO:0000256" key="1">
    <source>
        <dbReference type="SAM" id="MobiDB-lite"/>
    </source>
</evidence>
<dbReference type="GO" id="GO:0006914">
    <property type="term" value="P:autophagy"/>
    <property type="evidence" value="ECO:0007669"/>
    <property type="project" value="TreeGrafter"/>
</dbReference>